<accession>A0A5N6L041</accession>
<evidence type="ECO:0000313" key="2">
    <source>
        <dbReference type="EMBL" id="KAB8437391.1"/>
    </source>
</evidence>
<evidence type="ECO:0000256" key="1">
    <source>
        <dbReference type="SAM" id="SignalP"/>
    </source>
</evidence>
<comment type="caution">
    <text evidence="2">The sequence shown here is derived from an EMBL/GenBank/DDBJ whole genome shotgun (WGS) entry which is preliminary data.</text>
</comment>
<protein>
    <submittedName>
        <fullName evidence="2">Uncharacterized protein</fullName>
    </submittedName>
</protein>
<keyword evidence="1" id="KW-0732">Signal</keyword>
<dbReference type="AlphaFoldDB" id="A0A5N6L041"/>
<dbReference type="Pfam" id="PF14269">
    <property type="entry name" value="Arylsulfotran_2"/>
    <property type="match status" value="1"/>
</dbReference>
<dbReference type="InterPro" id="IPR039535">
    <property type="entry name" value="ASST-like"/>
</dbReference>
<dbReference type="EMBL" id="VIBQ01000036">
    <property type="protein sequence ID" value="KAB8437391.1"/>
    <property type="molecule type" value="Genomic_DNA"/>
</dbReference>
<dbReference type="InterPro" id="IPR053143">
    <property type="entry name" value="Arylsulfate_ST"/>
</dbReference>
<feature type="signal peptide" evidence="1">
    <location>
        <begin position="1"/>
        <end position="18"/>
    </location>
</feature>
<evidence type="ECO:0000313" key="3">
    <source>
        <dbReference type="Proteomes" id="UP000327013"/>
    </source>
</evidence>
<keyword evidence="3" id="KW-1185">Reference proteome</keyword>
<dbReference type="OrthoDB" id="5427350at2759"/>
<dbReference type="Proteomes" id="UP000327013">
    <property type="component" value="Unassembled WGS sequence"/>
</dbReference>
<sequence>MRRSLVSAAAAWLTVVAAQQEAVKPIPPTTSSVTSSARPEQTSLILDVLSHPEDVSVLGPGFIFISAYFSIFPPDWKSGKLRPEPKKKDWGPHIFDQRGNLVWHAPDGWVESRAWPFQACDFAGKVGTHLCMNDGDIDLRGGFSSGATRIFNSSYIEVARLEGTAGIPGPDGHELNVLPGGMSALQDAYSPVPVDLTGFGGHHEAFLYSGCFQERSLLTSEAIFTWCSADHIPIDESHAWLPTLLRPDVGTVHRPWDYIHVNALDKDIYGDYYVSAKGSDTVYKIAGTSNALAYPGEILWKLGGWNDEWKVNDFKLLDGLNFSGQHHVRVLSVSNKTTLLSLYDNAWLRPGRMQKPYESSTTSNGKFIELDTDAMTARLVGLYLPPDNFWHVTSIQGTTQQLQNGNVFMGWGPNNILTEHTSGVPGTILWHGIFGSGLDLEGYRSYKQPWVGHPLEPPDIFAYAQDCEAPVYTYMSWNGATEHRTWTIFAADYLERGEGRSVLTVDKAGYETVAQVPKGQVRKYVYAQAFDEFGHILGTSKRIKVWIPDQTIRSSYSCGLESCGPHLKSYDIHSSQADLCHLM</sequence>
<reference evidence="2 3" key="1">
    <citation type="submission" date="2019-06" db="EMBL/GenBank/DDBJ databases">
        <title>A chromosomal-level reference genome of Carpinus fangiana (Coryloideae, Betulaceae).</title>
        <authorList>
            <person name="Yang X."/>
            <person name="Wang Z."/>
            <person name="Zhang L."/>
            <person name="Hao G."/>
            <person name="Liu J."/>
            <person name="Yang Y."/>
        </authorList>
    </citation>
    <scope>NUCLEOTIDE SEQUENCE [LARGE SCALE GENOMIC DNA]</scope>
    <source>
        <strain evidence="2">Cfa_2016G</strain>
        <tissue evidence="2">Leaf</tissue>
    </source>
</reference>
<dbReference type="PANTHER" id="PTHR35340:SF8">
    <property type="entry name" value="ASST-DOMAIN-CONTAINING PROTEIN"/>
    <property type="match status" value="1"/>
</dbReference>
<dbReference type="PANTHER" id="PTHR35340">
    <property type="entry name" value="PQQ ENZYME REPEAT PROTEIN-RELATED"/>
    <property type="match status" value="1"/>
</dbReference>
<gene>
    <name evidence="2" type="ORF">FH972_025070</name>
</gene>
<proteinExistence type="predicted"/>
<organism evidence="2 3">
    <name type="scientific">Carpinus fangiana</name>
    <dbReference type="NCBI Taxonomy" id="176857"/>
    <lineage>
        <taxon>Eukaryota</taxon>
        <taxon>Viridiplantae</taxon>
        <taxon>Streptophyta</taxon>
        <taxon>Embryophyta</taxon>
        <taxon>Tracheophyta</taxon>
        <taxon>Spermatophyta</taxon>
        <taxon>Magnoliopsida</taxon>
        <taxon>eudicotyledons</taxon>
        <taxon>Gunneridae</taxon>
        <taxon>Pentapetalae</taxon>
        <taxon>rosids</taxon>
        <taxon>fabids</taxon>
        <taxon>Fagales</taxon>
        <taxon>Betulaceae</taxon>
        <taxon>Carpinus</taxon>
    </lineage>
</organism>
<feature type="chain" id="PRO_5024415519" evidence="1">
    <location>
        <begin position="19"/>
        <end position="583"/>
    </location>
</feature>
<name>A0A5N6L041_9ROSI</name>